<keyword evidence="2 3" id="KW-0732">Signal</keyword>
<evidence type="ECO:0000313" key="5">
    <source>
        <dbReference type="Proteomes" id="UP001279734"/>
    </source>
</evidence>
<proteinExistence type="inferred from homology"/>
<sequence length="145" mass="16234">MLAMRSPIILFLLLLPAVLAQFGKSQQEEDEKYDDQTTVYSTGKDFLIRDTENYADSQSRLRFSCSELPSICRSWSPGPDCCNNNCVDLMKDQNNCGQCTHKCRINEICCGGSCINPWKDPKHCGGCNNRCPTGVLCVFRLCGYA</sequence>
<comment type="caution">
    <text evidence="4">The sequence shown here is derived from an EMBL/GenBank/DDBJ whole genome shotgun (WGS) entry which is preliminary data.</text>
</comment>
<reference evidence="4" key="1">
    <citation type="submission" date="2023-05" db="EMBL/GenBank/DDBJ databases">
        <title>Nepenthes gracilis genome sequencing.</title>
        <authorList>
            <person name="Fukushima K."/>
        </authorList>
    </citation>
    <scope>NUCLEOTIDE SEQUENCE</scope>
    <source>
        <strain evidence="4">SING2019-196</strain>
    </source>
</reference>
<evidence type="ECO:0000256" key="2">
    <source>
        <dbReference type="ARBA" id="ARBA00022729"/>
    </source>
</evidence>
<accession>A0AAD3S699</accession>
<dbReference type="Pfam" id="PF04885">
    <property type="entry name" value="Stig1"/>
    <property type="match status" value="1"/>
</dbReference>
<dbReference type="Proteomes" id="UP001279734">
    <property type="component" value="Unassembled WGS sequence"/>
</dbReference>
<organism evidence="4 5">
    <name type="scientific">Nepenthes gracilis</name>
    <name type="common">Slender pitcher plant</name>
    <dbReference type="NCBI Taxonomy" id="150966"/>
    <lineage>
        <taxon>Eukaryota</taxon>
        <taxon>Viridiplantae</taxon>
        <taxon>Streptophyta</taxon>
        <taxon>Embryophyta</taxon>
        <taxon>Tracheophyta</taxon>
        <taxon>Spermatophyta</taxon>
        <taxon>Magnoliopsida</taxon>
        <taxon>eudicotyledons</taxon>
        <taxon>Gunneridae</taxon>
        <taxon>Pentapetalae</taxon>
        <taxon>Caryophyllales</taxon>
        <taxon>Nepenthaceae</taxon>
        <taxon>Nepenthes</taxon>
    </lineage>
</organism>
<protein>
    <recommendedName>
        <fullName evidence="6">Stigma-specific Stig1 family protein</fullName>
    </recommendedName>
</protein>
<dbReference type="PANTHER" id="PTHR33227:SF21">
    <property type="entry name" value="F12F1.21 PROTEIN"/>
    <property type="match status" value="1"/>
</dbReference>
<evidence type="ECO:0000313" key="4">
    <source>
        <dbReference type="EMBL" id="GMH05287.1"/>
    </source>
</evidence>
<name>A0AAD3S699_NEPGR</name>
<keyword evidence="5" id="KW-1185">Reference proteome</keyword>
<dbReference type="AlphaFoldDB" id="A0AAD3S699"/>
<comment type="similarity">
    <text evidence="1">Belongs to the STIG1 family.</text>
</comment>
<evidence type="ECO:0000256" key="3">
    <source>
        <dbReference type="SAM" id="SignalP"/>
    </source>
</evidence>
<dbReference type="EMBL" id="BSYO01000005">
    <property type="protein sequence ID" value="GMH05287.1"/>
    <property type="molecule type" value="Genomic_DNA"/>
</dbReference>
<dbReference type="InterPro" id="IPR006969">
    <property type="entry name" value="Stig-like"/>
</dbReference>
<feature type="chain" id="PRO_5042160773" description="Stigma-specific Stig1 family protein" evidence="3">
    <location>
        <begin position="21"/>
        <end position="145"/>
    </location>
</feature>
<dbReference type="PANTHER" id="PTHR33227">
    <property type="entry name" value="STIGMA-SPECIFIC STIG1-LIKE PROTEIN 3"/>
    <property type="match status" value="1"/>
</dbReference>
<feature type="signal peptide" evidence="3">
    <location>
        <begin position="1"/>
        <end position="20"/>
    </location>
</feature>
<evidence type="ECO:0000256" key="1">
    <source>
        <dbReference type="ARBA" id="ARBA00006010"/>
    </source>
</evidence>
<evidence type="ECO:0008006" key="6">
    <source>
        <dbReference type="Google" id="ProtNLM"/>
    </source>
</evidence>
<gene>
    <name evidence="4" type="ORF">Nepgr_007127</name>
</gene>